<dbReference type="AlphaFoldDB" id="A0A3N4M2C5"/>
<gene>
    <name evidence="1" type="ORF">L211DRAFT_867803</name>
</gene>
<proteinExistence type="predicted"/>
<dbReference type="InParanoid" id="A0A3N4M2C5"/>
<keyword evidence="2" id="KW-1185">Reference proteome</keyword>
<evidence type="ECO:0000313" key="2">
    <source>
        <dbReference type="Proteomes" id="UP000267821"/>
    </source>
</evidence>
<organism evidence="1 2">
    <name type="scientific">Terfezia boudieri ATCC MYA-4762</name>
    <dbReference type="NCBI Taxonomy" id="1051890"/>
    <lineage>
        <taxon>Eukaryota</taxon>
        <taxon>Fungi</taxon>
        <taxon>Dikarya</taxon>
        <taxon>Ascomycota</taxon>
        <taxon>Pezizomycotina</taxon>
        <taxon>Pezizomycetes</taxon>
        <taxon>Pezizales</taxon>
        <taxon>Pezizaceae</taxon>
        <taxon>Terfezia</taxon>
    </lineage>
</organism>
<reference evidence="1 2" key="1">
    <citation type="journal article" date="2018" name="Nat. Ecol. Evol.">
        <title>Pezizomycetes genomes reveal the molecular basis of ectomycorrhizal truffle lifestyle.</title>
        <authorList>
            <person name="Murat C."/>
            <person name="Payen T."/>
            <person name="Noel B."/>
            <person name="Kuo A."/>
            <person name="Morin E."/>
            <person name="Chen J."/>
            <person name="Kohler A."/>
            <person name="Krizsan K."/>
            <person name="Balestrini R."/>
            <person name="Da Silva C."/>
            <person name="Montanini B."/>
            <person name="Hainaut M."/>
            <person name="Levati E."/>
            <person name="Barry K.W."/>
            <person name="Belfiori B."/>
            <person name="Cichocki N."/>
            <person name="Clum A."/>
            <person name="Dockter R.B."/>
            <person name="Fauchery L."/>
            <person name="Guy J."/>
            <person name="Iotti M."/>
            <person name="Le Tacon F."/>
            <person name="Lindquist E.A."/>
            <person name="Lipzen A."/>
            <person name="Malagnac F."/>
            <person name="Mello A."/>
            <person name="Molinier V."/>
            <person name="Miyauchi S."/>
            <person name="Poulain J."/>
            <person name="Riccioni C."/>
            <person name="Rubini A."/>
            <person name="Sitrit Y."/>
            <person name="Splivallo R."/>
            <person name="Traeger S."/>
            <person name="Wang M."/>
            <person name="Zifcakova L."/>
            <person name="Wipf D."/>
            <person name="Zambonelli A."/>
            <person name="Paolocci F."/>
            <person name="Nowrousian M."/>
            <person name="Ottonello S."/>
            <person name="Baldrian P."/>
            <person name="Spatafora J.W."/>
            <person name="Henrissat B."/>
            <person name="Nagy L.G."/>
            <person name="Aury J.M."/>
            <person name="Wincker P."/>
            <person name="Grigoriev I.V."/>
            <person name="Bonfante P."/>
            <person name="Martin F.M."/>
        </authorList>
    </citation>
    <scope>NUCLEOTIDE SEQUENCE [LARGE SCALE GENOMIC DNA]</scope>
    <source>
        <strain evidence="1 2">ATCC MYA-4762</strain>
    </source>
</reference>
<dbReference type="Proteomes" id="UP000267821">
    <property type="component" value="Unassembled WGS sequence"/>
</dbReference>
<dbReference type="EMBL" id="ML121541">
    <property type="protein sequence ID" value="RPB24445.1"/>
    <property type="molecule type" value="Genomic_DNA"/>
</dbReference>
<evidence type="ECO:0000313" key="1">
    <source>
        <dbReference type="EMBL" id="RPB24445.1"/>
    </source>
</evidence>
<accession>A0A3N4M2C5</accession>
<sequence>MTDCMKLAGYASGGREYRASRQANACEMANMELQRKICSRNDKHGLGEIILVTYSPKIGERLQLAEKLLRQAKFPSAYITSVESDRGQSLTQLDKVNSPALQPRTKQIRKWRQGALANRAHERGRFHTPPPLFPKLRLGAAYESKLDMP</sequence>
<name>A0A3N4M2C5_9PEZI</name>
<protein>
    <submittedName>
        <fullName evidence="1">Uncharacterized protein</fullName>
    </submittedName>
</protein>